<protein>
    <submittedName>
        <fullName evidence="1">Uncharacterized protein</fullName>
    </submittedName>
</protein>
<keyword evidence="2" id="KW-1185">Reference proteome</keyword>
<evidence type="ECO:0000313" key="1">
    <source>
        <dbReference type="EMBL" id="MED6145832.1"/>
    </source>
</evidence>
<comment type="caution">
    <text evidence="1">The sequence shown here is derived from an EMBL/GenBank/DDBJ whole genome shotgun (WGS) entry which is preliminary data.</text>
</comment>
<evidence type="ECO:0000313" key="2">
    <source>
        <dbReference type="Proteomes" id="UP001341840"/>
    </source>
</evidence>
<accession>A0ABU6TAT6</accession>
<proteinExistence type="predicted"/>
<gene>
    <name evidence="1" type="ORF">PIB30_028818</name>
</gene>
<dbReference type="EMBL" id="JASCZI010090736">
    <property type="protein sequence ID" value="MED6145832.1"/>
    <property type="molecule type" value="Genomic_DNA"/>
</dbReference>
<reference evidence="1 2" key="1">
    <citation type="journal article" date="2023" name="Plants (Basel)">
        <title>Bridging the Gap: Combining Genomics and Transcriptomics Approaches to Understand Stylosanthes scabra, an Orphan Legume from the Brazilian Caatinga.</title>
        <authorList>
            <person name="Ferreira-Neto J.R.C."/>
            <person name="da Silva M.D."/>
            <person name="Binneck E."/>
            <person name="de Melo N.F."/>
            <person name="da Silva R.H."/>
            <person name="de Melo A.L.T.M."/>
            <person name="Pandolfi V."/>
            <person name="Bustamante F.O."/>
            <person name="Brasileiro-Vidal A.C."/>
            <person name="Benko-Iseppon A.M."/>
        </authorList>
    </citation>
    <scope>NUCLEOTIDE SEQUENCE [LARGE SCALE GENOMIC DNA]</scope>
    <source>
        <tissue evidence="1">Leaves</tissue>
    </source>
</reference>
<name>A0ABU6TAT6_9FABA</name>
<sequence>MGVLEYLAAHISSHKLLYTSELLQKDVDRDSVVKYIGERASNVTVDSMRASFKRKNADMEVSTTKVEKDNGGLRLTIEE</sequence>
<organism evidence="1 2">
    <name type="scientific">Stylosanthes scabra</name>
    <dbReference type="NCBI Taxonomy" id="79078"/>
    <lineage>
        <taxon>Eukaryota</taxon>
        <taxon>Viridiplantae</taxon>
        <taxon>Streptophyta</taxon>
        <taxon>Embryophyta</taxon>
        <taxon>Tracheophyta</taxon>
        <taxon>Spermatophyta</taxon>
        <taxon>Magnoliopsida</taxon>
        <taxon>eudicotyledons</taxon>
        <taxon>Gunneridae</taxon>
        <taxon>Pentapetalae</taxon>
        <taxon>rosids</taxon>
        <taxon>fabids</taxon>
        <taxon>Fabales</taxon>
        <taxon>Fabaceae</taxon>
        <taxon>Papilionoideae</taxon>
        <taxon>50 kb inversion clade</taxon>
        <taxon>dalbergioids sensu lato</taxon>
        <taxon>Dalbergieae</taxon>
        <taxon>Pterocarpus clade</taxon>
        <taxon>Stylosanthes</taxon>
    </lineage>
</organism>
<dbReference type="Proteomes" id="UP001341840">
    <property type="component" value="Unassembled WGS sequence"/>
</dbReference>